<organism evidence="3 6">
    <name type="scientific">Streptomyces virginiae</name>
    <name type="common">Streptomyces cinnamonensis</name>
    <dbReference type="NCBI Taxonomy" id="1961"/>
    <lineage>
        <taxon>Bacteria</taxon>
        <taxon>Bacillati</taxon>
        <taxon>Actinomycetota</taxon>
        <taxon>Actinomycetes</taxon>
        <taxon>Kitasatosporales</taxon>
        <taxon>Streptomycetaceae</taxon>
        <taxon>Streptomyces</taxon>
    </lineage>
</organism>
<accession>A0ABQ3NGY8</accession>
<evidence type="ECO:0000313" key="4">
    <source>
        <dbReference type="EMBL" id="GHI12580.1"/>
    </source>
</evidence>
<keyword evidence="2" id="KW-0732">Signal</keyword>
<dbReference type="Proteomes" id="UP000660554">
    <property type="component" value="Unassembled WGS sequence"/>
</dbReference>
<name>A0ABQ3NGY8_STRVG</name>
<dbReference type="EMBL" id="BNDV01000008">
    <property type="protein sequence ID" value="GHI12580.1"/>
    <property type="molecule type" value="Genomic_DNA"/>
</dbReference>
<evidence type="ECO:0000313" key="6">
    <source>
        <dbReference type="Proteomes" id="UP000660554"/>
    </source>
</evidence>
<dbReference type="EMBL" id="BNDV01000018">
    <property type="protein sequence ID" value="GHI17910.1"/>
    <property type="molecule type" value="Genomic_DNA"/>
</dbReference>
<reference evidence="3" key="2">
    <citation type="submission" date="2024-05" db="EMBL/GenBank/DDBJ databases">
        <title>Whole genome shotgun sequence of Streptomyces cinnamonensis NBRC 15873.</title>
        <authorList>
            <person name="Komaki H."/>
            <person name="Tamura T."/>
        </authorList>
    </citation>
    <scope>NUCLEOTIDE SEQUENCE</scope>
    <source>
        <strain evidence="3 6">NBRC 15873</strain>
    </source>
</reference>
<evidence type="ECO:0000313" key="5">
    <source>
        <dbReference type="EMBL" id="GHI17910.1"/>
    </source>
</evidence>
<feature type="chain" id="PRO_5045029906" description="Lipoprotein" evidence="2">
    <location>
        <begin position="36"/>
        <end position="141"/>
    </location>
</feature>
<evidence type="ECO:0008006" key="7">
    <source>
        <dbReference type="Google" id="ProtNLM"/>
    </source>
</evidence>
<dbReference type="PROSITE" id="PS51257">
    <property type="entry name" value="PROKAR_LIPOPROTEIN"/>
    <property type="match status" value="1"/>
</dbReference>
<dbReference type="EMBL" id="BNDV01000003">
    <property type="protein sequence ID" value="GHI12052.1"/>
    <property type="molecule type" value="Genomic_DNA"/>
</dbReference>
<keyword evidence="6" id="KW-1185">Reference proteome</keyword>
<feature type="region of interest" description="Disordered" evidence="1">
    <location>
        <begin position="34"/>
        <end position="54"/>
    </location>
</feature>
<feature type="signal peptide" evidence="2">
    <location>
        <begin position="1"/>
        <end position="35"/>
    </location>
</feature>
<evidence type="ECO:0000313" key="3">
    <source>
        <dbReference type="EMBL" id="GHI12052.1"/>
    </source>
</evidence>
<sequence>MATAYRPPMGTLPRPARYAATILLAALALAGCSSSAPPPAAGSTGSSAPTPASPVQVCTSLVSYWAKETLLGTTWSGLDWEQKGLSNDQYAIHEDAVAAGRAEERTAGREKALELIDRFVAQRCAEQDGATRSSENWRPPV</sequence>
<reference evidence="6" key="1">
    <citation type="submission" date="2020-09" db="EMBL/GenBank/DDBJ databases">
        <title>Whole genome shotgun sequence of Streptomyces cinnamonensis NBRC 15873.</title>
        <authorList>
            <person name="Komaki H."/>
            <person name="Tamura T."/>
        </authorList>
    </citation>
    <scope>NUCLEOTIDE SEQUENCE [LARGE SCALE GENOMIC DNA]</scope>
    <source>
        <strain evidence="4 6">NBRC 15873</strain>
    </source>
</reference>
<proteinExistence type="predicted"/>
<protein>
    <recommendedName>
        <fullName evidence="7">Lipoprotein</fullName>
    </recommendedName>
</protein>
<evidence type="ECO:0000256" key="2">
    <source>
        <dbReference type="SAM" id="SignalP"/>
    </source>
</evidence>
<gene>
    <name evidence="3" type="ORF">Scinn_15150</name>
    <name evidence="4" type="ORF">Scinn_20430</name>
    <name evidence="5" type="ORF">Scinn_73730</name>
</gene>
<evidence type="ECO:0000256" key="1">
    <source>
        <dbReference type="SAM" id="MobiDB-lite"/>
    </source>
</evidence>
<comment type="caution">
    <text evidence="3">The sequence shown here is derived from an EMBL/GenBank/DDBJ whole genome shotgun (WGS) entry which is preliminary data.</text>
</comment>